<dbReference type="Gene3D" id="1.20.58.300">
    <property type="entry name" value="FlgN-like"/>
    <property type="match status" value="1"/>
</dbReference>
<sequence length="136" mass="15999">MKKELNIILVNELQAMEGLLRVLEKQHVCLIESDAVTLENCVKEIDIYNRKVAEWEVKRREITQGRSMGEVIYEAKEEALEDNYRKLRRIIEETKLQKDTNELLIKQGLSFTNRILNILNPSRSPKTYNSFGKVYK</sequence>
<evidence type="ECO:0000313" key="3">
    <source>
        <dbReference type="EMBL" id="MFL0246796.1"/>
    </source>
</evidence>
<feature type="coiled-coil region" evidence="2">
    <location>
        <begin position="38"/>
        <end position="97"/>
    </location>
</feature>
<dbReference type="Pfam" id="PF05130">
    <property type="entry name" value="FlgN"/>
    <property type="match status" value="1"/>
</dbReference>
<keyword evidence="1" id="KW-1005">Bacterial flagellum biogenesis</keyword>
<evidence type="ECO:0000313" key="4">
    <source>
        <dbReference type="Proteomes" id="UP001623591"/>
    </source>
</evidence>
<comment type="caution">
    <text evidence="3">The sequence shown here is derived from an EMBL/GenBank/DDBJ whole genome shotgun (WGS) entry which is preliminary data.</text>
</comment>
<dbReference type="RefSeq" id="WP_406769263.1">
    <property type="nucleotide sequence ID" value="NZ_JBJHZZ010000003.1"/>
</dbReference>
<evidence type="ECO:0000256" key="1">
    <source>
        <dbReference type="ARBA" id="ARBA00022795"/>
    </source>
</evidence>
<dbReference type="EMBL" id="JBJHZZ010000003">
    <property type="protein sequence ID" value="MFL0246796.1"/>
    <property type="molecule type" value="Genomic_DNA"/>
</dbReference>
<protein>
    <submittedName>
        <fullName evidence="3">Flagellar protein FlgN</fullName>
    </submittedName>
</protein>
<proteinExistence type="predicted"/>
<accession>A0ABW8T3A4</accession>
<evidence type="ECO:0000256" key="2">
    <source>
        <dbReference type="SAM" id="Coils"/>
    </source>
</evidence>
<name>A0ABW8T3A4_9CLOT</name>
<keyword evidence="3" id="KW-0969">Cilium</keyword>
<dbReference type="InterPro" id="IPR007809">
    <property type="entry name" value="FlgN-like"/>
</dbReference>
<keyword evidence="2" id="KW-0175">Coiled coil</keyword>
<keyword evidence="3" id="KW-0966">Cell projection</keyword>
<organism evidence="3 4">
    <name type="scientific">Candidatus Clostridium stratigraminis</name>
    <dbReference type="NCBI Taxonomy" id="3381661"/>
    <lineage>
        <taxon>Bacteria</taxon>
        <taxon>Bacillati</taxon>
        <taxon>Bacillota</taxon>
        <taxon>Clostridia</taxon>
        <taxon>Eubacteriales</taxon>
        <taxon>Clostridiaceae</taxon>
        <taxon>Clostridium</taxon>
    </lineage>
</organism>
<dbReference type="Proteomes" id="UP001623591">
    <property type="component" value="Unassembled WGS sequence"/>
</dbReference>
<keyword evidence="4" id="KW-1185">Reference proteome</keyword>
<dbReference type="SUPFAM" id="SSF140566">
    <property type="entry name" value="FlgN-like"/>
    <property type="match status" value="1"/>
</dbReference>
<gene>
    <name evidence="3" type="ORF">ACJDUG_07425</name>
</gene>
<reference evidence="3 4" key="1">
    <citation type="submission" date="2024-11" db="EMBL/GenBank/DDBJ databases">
        <authorList>
            <person name="Heng Y.C."/>
            <person name="Lim A.C.H."/>
            <person name="Lee J.K.Y."/>
            <person name="Kittelmann S."/>
        </authorList>
    </citation>
    <scope>NUCLEOTIDE SEQUENCE [LARGE SCALE GENOMIC DNA]</scope>
    <source>
        <strain evidence="3 4">WILCCON 0185</strain>
    </source>
</reference>
<keyword evidence="3" id="KW-0282">Flagellum</keyword>
<dbReference type="InterPro" id="IPR036679">
    <property type="entry name" value="FlgN-like_sf"/>
</dbReference>